<keyword evidence="1" id="KW-0732">Signal</keyword>
<gene>
    <name evidence="2" type="ORF">JOB18_040112</name>
</gene>
<organism evidence="2 3">
    <name type="scientific">Solea senegalensis</name>
    <name type="common">Senegalese sole</name>
    <dbReference type="NCBI Taxonomy" id="28829"/>
    <lineage>
        <taxon>Eukaryota</taxon>
        <taxon>Metazoa</taxon>
        <taxon>Chordata</taxon>
        <taxon>Craniata</taxon>
        <taxon>Vertebrata</taxon>
        <taxon>Euteleostomi</taxon>
        <taxon>Actinopterygii</taxon>
        <taxon>Neopterygii</taxon>
        <taxon>Teleostei</taxon>
        <taxon>Neoteleostei</taxon>
        <taxon>Acanthomorphata</taxon>
        <taxon>Carangaria</taxon>
        <taxon>Pleuronectiformes</taxon>
        <taxon>Pleuronectoidei</taxon>
        <taxon>Soleidae</taxon>
        <taxon>Solea</taxon>
    </lineage>
</organism>
<dbReference type="AlphaFoldDB" id="A0AAV6SV54"/>
<evidence type="ECO:0000313" key="2">
    <source>
        <dbReference type="EMBL" id="KAG7520982.1"/>
    </source>
</evidence>
<sequence length="191" mass="21106">MTFSFATSAALFLFFAAASCAPVHHSCADVRNSSLVLLRTVKSITAEIGPKEESNISSSLLWMEAKDGCDPSSLREKPAQCIEKILRVLVSYSVEMKELAGFQNCSEFAHKLKPVMEGLIKKMTTCLKSRTGMELHIKEEKPKPNDLWEKLVLCPYTMNRLFSFSVLTARVFAVGDPTRHGSTQNPPCSSG</sequence>
<feature type="chain" id="PRO_5043338885" evidence="1">
    <location>
        <begin position="21"/>
        <end position="191"/>
    </location>
</feature>
<accession>A0AAV6SV54</accession>
<dbReference type="Proteomes" id="UP000693946">
    <property type="component" value="Linkage Group LG11"/>
</dbReference>
<evidence type="ECO:0000256" key="1">
    <source>
        <dbReference type="SAM" id="SignalP"/>
    </source>
</evidence>
<name>A0AAV6SV54_SOLSE</name>
<dbReference type="EMBL" id="JAGKHQ010000003">
    <property type="protein sequence ID" value="KAG7520982.1"/>
    <property type="molecule type" value="Genomic_DNA"/>
</dbReference>
<evidence type="ECO:0000313" key="3">
    <source>
        <dbReference type="Proteomes" id="UP000693946"/>
    </source>
</evidence>
<keyword evidence="3" id="KW-1185">Reference proteome</keyword>
<protein>
    <submittedName>
        <fullName evidence="2">ORM1 2</fullName>
    </submittedName>
</protein>
<proteinExistence type="predicted"/>
<comment type="caution">
    <text evidence="2">The sequence shown here is derived from an EMBL/GenBank/DDBJ whole genome shotgun (WGS) entry which is preliminary data.</text>
</comment>
<feature type="signal peptide" evidence="1">
    <location>
        <begin position="1"/>
        <end position="20"/>
    </location>
</feature>
<reference evidence="2 3" key="1">
    <citation type="journal article" date="2021" name="Sci. Rep.">
        <title>Chromosome anchoring in Senegalese sole (Solea senegalensis) reveals sex-associated markers and genome rearrangements in flatfish.</title>
        <authorList>
            <person name="Guerrero-Cozar I."/>
            <person name="Gomez-Garrido J."/>
            <person name="Berbel C."/>
            <person name="Martinez-Blanch J.F."/>
            <person name="Alioto T."/>
            <person name="Claros M.G."/>
            <person name="Gagnaire P.A."/>
            <person name="Manchado M."/>
        </authorList>
    </citation>
    <scope>NUCLEOTIDE SEQUENCE [LARGE SCALE GENOMIC DNA]</scope>
    <source>
        <strain evidence="2">Sse05_10M</strain>
    </source>
</reference>